<evidence type="ECO:0000313" key="10">
    <source>
        <dbReference type="Proteomes" id="UP000199119"/>
    </source>
</evidence>
<accession>A0A1I2FBG4</accession>
<evidence type="ECO:0000313" key="9">
    <source>
        <dbReference type="EMBL" id="SFF01886.1"/>
    </source>
</evidence>
<dbReference type="GO" id="GO:0005886">
    <property type="term" value="C:plasma membrane"/>
    <property type="evidence" value="ECO:0007669"/>
    <property type="project" value="UniProtKB-SubCell"/>
</dbReference>
<feature type="transmembrane region" description="Helical" evidence="6">
    <location>
        <begin position="313"/>
        <end position="330"/>
    </location>
</feature>
<proteinExistence type="predicted"/>
<dbReference type="SUPFAM" id="SSF103481">
    <property type="entry name" value="Multidrug resistance efflux transporter EmrE"/>
    <property type="match status" value="2"/>
</dbReference>
<dbReference type="InterPro" id="IPR050638">
    <property type="entry name" value="AA-Vitamin_Transporters"/>
</dbReference>
<feature type="transmembrane region" description="Helical" evidence="6">
    <location>
        <begin position="138"/>
        <end position="155"/>
    </location>
</feature>
<dbReference type="InterPro" id="IPR000620">
    <property type="entry name" value="EamA_dom"/>
</dbReference>
<evidence type="ECO:0000256" key="6">
    <source>
        <dbReference type="SAM" id="Phobius"/>
    </source>
</evidence>
<feature type="transmembrane region" description="Helical" evidence="6">
    <location>
        <begin position="105"/>
        <end position="126"/>
    </location>
</feature>
<keyword evidence="2" id="KW-1003">Cell membrane</keyword>
<feature type="domain" description="EamA" evidence="8">
    <location>
        <begin position="39"/>
        <end position="179"/>
    </location>
</feature>
<feature type="domain" description="EamA" evidence="8">
    <location>
        <begin position="196"/>
        <end position="330"/>
    </location>
</feature>
<evidence type="ECO:0000256" key="7">
    <source>
        <dbReference type="SAM" id="SignalP"/>
    </source>
</evidence>
<dbReference type="PANTHER" id="PTHR32322:SF18">
    <property type="entry name" value="S-ADENOSYLMETHIONINE_S-ADENOSYLHOMOCYSTEINE TRANSPORTER"/>
    <property type="match status" value="1"/>
</dbReference>
<reference evidence="10" key="1">
    <citation type="submission" date="2016-10" db="EMBL/GenBank/DDBJ databases">
        <authorList>
            <person name="Varghese N."/>
            <person name="Submissions S."/>
        </authorList>
    </citation>
    <scope>NUCLEOTIDE SEQUENCE [LARGE SCALE GENOMIC DNA]</scope>
    <source>
        <strain evidence="10">DSM 27981</strain>
    </source>
</reference>
<feature type="chain" id="PRO_5011687114" evidence="7">
    <location>
        <begin position="17"/>
        <end position="342"/>
    </location>
</feature>
<keyword evidence="5 6" id="KW-0472">Membrane</keyword>
<keyword evidence="3 6" id="KW-0812">Transmembrane</keyword>
<feature type="transmembrane region" description="Helical" evidence="6">
    <location>
        <begin position="227"/>
        <end position="247"/>
    </location>
</feature>
<protein>
    <submittedName>
        <fullName evidence="9">Permease of the drug/metabolite transporter (DMT) superfamily</fullName>
    </submittedName>
</protein>
<dbReference type="AlphaFoldDB" id="A0A1I2FBG4"/>
<evidence type="ECO:0000256" key="5">
    <source>
        <dbReference type="ARBA" id="ARBA00023136"/>
    </source>
</evidence>
<gene>
    <name evidence="9" type="ORF">SAMN04489711_1109</name>
</gene>
<dbReference type="PANTHER" id="PTHR32322">
    <property type="entry name" value="INNER MEMBRANE TRANSPORTER"/>
    <property type="match status" value="1"/>
</dbReference>
<dbReference type="Pfam" id="PF00892">
    <property type="entry name" value="EamA"/>
    <property type="match status" value="2"/>
</dbReference>
<evidence type="ECO:0000259" key="8">
    <source>
        <dbReference type="Pfam" id="PF00892"/>
    </source>
</evidence>
<feature type="transmembrane region" description="Helical" evidence="6">
    <location>
        <begin position="193"/>
        <end position="215"/>
    </location>
</feature>
<evidence type="ECO:0000256" key="1">
    <source>
        <dbReference type="ARBA" id="ARBA00004651"/>
    </source>
</evidence>
<dbReference type="Proteomes" id="UP000199119">
    <property type="component" value="Unassembled WGS sequence"/>
</dbReference>
<feature type="transmembrane region" description="Helical" evidence="6">
    <location>
        <begin position="37"/>
        <end position="61"/>
    </location>
</feature>
<feature type="transmembrane region" description="Helical" evidence="6">
    <location>
        <begin position="73"/>
        <end position="93"/>
    </location>
</feature>
<evidence type="ECO:0000256" key="4">
    <source>
        <dbReference type="ARBA" id="ARBA00022989"/>
    </source>
</evidence>
<dbReference type="STRING" id="1177982.SAMN04489711_1109"/>
<organism evidence="9 10">
    <name type="scientific">Paracidovorax wautersii</name>
    <dbReference type="NCBI Taxonomy" id="1177982"/>
    <lineage>
        <taxon>Bacteria</taxon>
        <taxon>Pseudomonadati</taxon>
        <taxon>Pseudomonadota</taxon>
        <taxon>Betaproteobacteria</taxon>
        <taxon>Burkholderiales</taxon>
        <taxon>Comamonadaceae</taxon>
        <taxon>Paracidovorax</taxon>
    </lineage>
</organism>
<dbReference type="EMBL" id="FONX01000010">
    <property type="protein sequence ID" value="SFF01886.1"/>
    <property type="molecule type" value="Genomic_DNA"/>
</dbReference>
<evidence type="ECO:0000256" key="3">
    <source>
        <dbReference type="ARBA" id="ARBA00022692"/>
    </source>
</evidence>
<dbReference type="InterPro" id="IPR037185">
    <property type="entry name" value="EmrE-like"/>
</dbReference>
<keyword evidence="4 6" id="KW-1133">Transmembrane helix</keyword>
<keyword evidence="7" id="KW-0732">Signal</keyword>
<sequence>MMKVPAVSSAASPAPAAPASAAAAAPASTVFTRRGSVFALALLCCLLWGSSFPAIKSGYALLGIAGDDIPSKLVFAGWRFLAAGGLLLAWAAATGRRLGGWPPSVWRQLVVLGLVQTSVQYVFFYIGLAHTTGVKASIMNATSTFFSVLLAHWLYHNDRLTWRKSLGCGAGFVGVMVVNLGGGLAGALPGVEFTLLGEGFVVIAALVLAVGGIYGKRISQHMDPVAMTGWQLVVGGAVLLAAGYALGGSLGHITPASSALLGYMAVLSALAISIWSLLLQHNRVSLITAFNFMIPVFGALLSALFLGESILEWRNAAALALVCWGIWLVTTQASGALKRRGD</sequence>
<name>A0A1I2FBG4_9BURK</name>
<feature type="transmembrane region" description="Helical" evidence="6">
    <location>
        <begin position="286"/>
        <end position="307"/>
    </location>
</feature>
<feature type="transmembrane region" description="Helical" evidence="6">
    <location>
        <begin position="259"/>
        <end position="279"/>
    </location>
</feature>
<feature type="signal peptide" evidence="7">
    <location>
        <begin position="1"/>
        <end position="16"/>
    </location>
</feature>
<keyword evidence="10" id="KW-1185">Reference proteome</keyword>
<evidence type="ECO:0000256" key="2">
    <source>
        <dbReference type="ARBA" id="ARBA00022475"/>
    </source>
</evidence>
<comment type="subcellular location">
    <subcellularLocation>
        <location evidence="1">Cell membrane</location>
        <topology evidence="1">Multi-pass membrane protein</topology>
    </subcellularLocation>
</comment>